<feature type="compositionally biased region" description="Polar residues" evidence="1">
    <location>
        <begin position="106"/>
        <end position="120"/>
    </location>
</feature>
<evidence type="ECO:0000256" key="1">
    <source>
        <dbReference type="SAM" id="MobiDB-lite"/>
    </source>
</evidence>
<gene>
    <name evidence="3" type="primary">LOC127750147</name>
</gene>
<dbReference type="AlphaFoldDB" id="A0A9C6UF98"/>
<sequence length="120" mass="13754">MAPRAAIRGRAAMPKFNTKAEFNTKSRVLQRHYSVAAVRRTSSKGVLVAAQAPEADLILSVKDHLRQAIGKFKNHQEREEKKKQKEEEKKQQDDDNEVEDEEEENMWSNDENVVSDSESD</sequence>
<keyword evidence="2" id="KW-1185">Reference proteome</keyword>
<evidence type="ECO:0000313" key="2">
    <source>
        <dbReference type="Proteomes" id="UP000504606"/>
    </source>
</evidence>
<feature type="compositionally biased region" description="Basic and acidic residues" evidence="1">
    <location>
        <begin position="74"/>
        <end position="93"/>
    </location>
</feature>
<dbReference type="GeneID" id="127750147"/>
<proteinExistence type="predicted"/>
<feature type="region of interest" description="Disordered" evidence="1">
    <location>
        <begin position="71"/>
        <end position="120"/>
    </location>
</feature>
<dbReference type="RefSeq" id="XP_052126809.1">
    <property type="nucleotide sequence ID" value="XM_052270849.1"/>
</dbReference>
<protein>
    <submittedName>
        <fullName evidence="3">PR domain zinc finger protein 2-like</fullName>
    </submittedName>
</protein>
<evidence type="ECO:0000313" key="3">
    <source>
        <dbReference type="RefSeq" id="XP_052126809.1"/>
    </source>
</evidence>
<reference evidence="3" key="1">
    <citation type="submission" date="2025-08" db="UniProtKB">
        <authorList>
            <consortium name="RefSeq"/>
        </authorList>
    </citation>
    <scope>IDENTIFICATION</scope>
    <source>
        <tissue evidence="3">Whole organism</tissue>
    </source>
</reference>
<organism evidence="2 3">
    <name type="scientific">Frankliniella occidentalis</name>
    <name type="common">Western flower thrips</name>
    <name type="synonym">Euthrips occidentalis</name>
    <dbReference type="NCBI Taxonomy" id="133901"/>
    <lineage>
        <taxon>Eukaryota</taxon>
        <taxon>Metazoa</taxon>
        <taxon>Ecdysozoa</taxon>
        <taxon>Arthropoda</taxon>
        <taxon>Hexapoda</taxon>
        <taxon>Insecta</taxon>
        <taxon>Pterygota</taxon>
        <taxon>Neoptera</taxon>
        <taxon>Paraneoptera</taxon>
        <taxon>Thysanoptera</taxon>
        <taxon>Terebrantia</taxon>
        <taxon>Thripoidea</taxon>
        <taxon>Thripidae</taxon>
        <taxon>Frankliniella</taxon>
    </lineage>
</organism>
<feature type="compositionally biased region" description="Acidic residues" evidence="1">
    <location>
        <begin position="94"/>
        <end position="105"/>
    </location>
</feature>
<accession>A0A9C6UF98</accession>
<dbReference type="KEGG" id="foc:127750147"/>
<name>A0A9C6UF98_FRAOC</name>
<dbReference type="Proteomes" id="UP000504606">
    <property type="component" value="Unplaced"/>
</dbReference>